<evidence type="ECO:0000313" key="2">
    <source>
        <dbReference type="EMBL" id="KUN31982.1"/>
    </source>
</evidence>
<gene>
    <name evidence="2" type="ORF">AQJ11_05645</name>
</gene>
<dbReference type="Proteomes" id="UP000053398">
    <property type="component" value="Unassembled WGS sequence"/>
</dbReference>
<accession>A0A101QLD0</accession>
<reference evidence="2 3" key="1">
    <citation type="submission" date="2015-10" db="EMBL/GenBank/DDBJ databases">
        <title>Draft genome sequence of Streptomyces corchorusii DSM 40340, type strain for the species Streptomyces corchorusii.</title>
        <authorList>
            <person name="Ruckert C."/>
            <person name="Winkler A."/>
            <person name="Kalinowski J."/>
            <person name="Kampfer P."/>
            <person name="Glaeser S."/>
        </authorList>
    </citation>
    <scope>NUCLEOTIDE SEQUENCE [LARGE SCALE GENOMIC DNA]</scope>
    <source>
        <strain evidence="2 3">DSM 40340</strain>
    </source>
</reference>
<keyword evidence="3" id="KW-1185">Reference proteome</keyword>
<comment type="caution">
    <text evidence="2">The sequence shown here is derived from an EMBL/GenBank/DDBJ whole genome shotgun (WGS) entry which is preliminary data.</text>
</comment>
<feature type="region of interest" description="Disordered" evidence="1">
    <location>
        <begin position="1"/>
        <end position="43"/>
    </location>
</feature>
<evidence type="ECO:0000313" key="3">
    <source>
        <dbReference type="Proteomes" id="UP000053398"/>
    </source>
</evidence>
<sequence length="43" mass="4262">MPRGGGPVDAVCPRSPAPTPLKAKPASSGSRGSTLHGLLGSHR</sequence>
<evidence type="ECO:0000256" key="1">
    <source>
        <dbReference type="SAM" id="MobiDB-lite"/>
    </source>
</evidence>
<dbReference type="AlphaFoldDB" id="A0A101QLD0"/>
<dbReference type="EMBL" id="LMWP01000005">
    <property type="protein sequence ID" value="KUN31982.1"/>
    <property type="molecule type" value="Genomic_DNA"/>
</dbReference>
<name>A0A101QLD0_STRCK</name>
<organism evidence="2 3">
    <name type="scientific">Streptomyces corchorusii</name>
    <name type="common">Streptomyces chibaensis</name>
    <dbReference type="NCBI Taxonomy" id="1903"/>
    <lineage>
        <taxon>Bacteria</taxon>
        <taxon>Bacillati</taxon>
        <taxon>Actinomycetota</taxon>
        <taxon>Actinomycetes</taxon>
        <taxon>Kitasatosporales</taxon>
        <taxon>Streptomycetaceae</taxon>
        <taxon>Streptomyces</taxon>
    </lineage>
</organism>
<proteinExistence type="predicted"/>
<protein>
    <submittedName>
        <fullName evidence="2">Peptidase</fullName>
    </submittedName>
</protein>